<dbReference type="Gene3D" id="3.90.1200.10">
    <property type="match status" value="1"/>
</dbReference>
<dbReference type="InterPro" id="IPR011009">
    <property type="entry name" value="Kinase-like_dom_sf"/>
</dbReference>
<dbReference type="OrthoDB" id="2831558at2759"/>
<evidence type="ECO:0000313" key="2">
    <source>
        <dbReference type="EMBL" id="ORY70468.1"/>
    </source>
</evidence>
<dbReference type="PANTHER" id="PTHR21310">
    <property type="entry name" value="AMINOGLYCOSIDE PHOSPHOTRANSFERASE-RELATED-RELATED"/>
    <property type="match status" value="1"/>
</dbReference>
<protein>
    <recommendedName>
        <fullName evidence="1">Aminoglycoside phosphotransferase domain-containing protein</fullName>
    </recommendedName>
</protein>
<dbReference type="EMBL" id="MCFJ01000002">
    <property type="protein sequence ID" value="ORY70468.1"/>
    <property type="molecule type" value="Genomic_DNA"/>
</dbReference>
<dbReference type="RefSeq" id="XP_040720418.1">
    <property type="nucleotide sequence ID" value="XM_040853344.1"/>
</dbReference>
<dbReference type="Pfam" id="PF01636">
    <property type="entry name" value="APH"/>
    <property type="match status" value="1"/>
</dbReference>
<dbReference type="InParanoid" id="A0A1Y2EFW3"/>
<feature type="domain" description="Aminoglycoside phosphotransferase" evidence="1">
    <location>
        <begin position="6"/>
        <end position="220"/>
    </location>
</feature>
<proteinExistence type="predicted"/>
<gene>
    <name evidence="2" type="ORF">BCR38DRAFT_107309</name>
</gene>
<dbReference type="Proteomes" id="UP000193689">
    <property type="component" value="Unassembled WGS sequence"/>
</dbReference>
<dbReference type="InterPro" id="IPR051678">
    <property type="entry name" value="AGP_Transferase"/>
</dbReference>
<reference evidence="2 3" key="1">
    <citation type="submission" date="2016-07" db="EMBL/GenBank/DDBJ databases">
        <title>Pervasive Adenine N6-methylation of Active Genes in Fungi.</title>
        <authorList>
            <consortium name="DOE Joint Genome Institute"/>
            <person name="Mondo S.J."/>
            <person name="Dannebaum R.O."/>
            <person name="Kuo R.C."/>
            <person name="Labutti K."/>
            <person name="Haridas S."/>
            <person name="Kuo A."/>
            <person name="Salamov A."/>
            <person name="Ahrendt S.R."/>
            <person name="Lipzen A."/>
            <person name="Sullivan W."/>
            <person name="Andreopoulos W.B."/>
            <person name="Clum A."/>
            <person name="Lindquist E."/>
            <person name="Daum C."/>
            <person name="Ramamoorthy G.K."/>
            <person name="Gryganskyi A."/>
            <person name="Culley D."/>
            <person name="Magnuson J.K."/>
            <person name="James T.Y."/>
            <person name="O'Malley M.A."/>
            <person name="Stajich J.E."/>
            <person name="Spatafora J.W."/>
            <person name="Visel A."/>
            <person name="Grigoriev I.V."/>
        </authorList>
    </citation>
    <scope>NUCLEOTIDE SEQUENCE [LARGE SCALE GENOMIC DNA]</scope>
    <source>
        <strain evidence="2 3">CBS 129021</strain>
    </source>
</reference>
<dbReference type="SUPFAM" id="SSF56112">
    <property type="entry name" value="Protein kinase-like (PK-like)"/>
    <property type="match status" value="1"/>
</dbReference>
<dbReference type="AlphaFoldDB" id="A0A1Y2EFW3"/>
<keyword evidence="3" id="KW-1185">Reference proteome</keyword>
<comment type="caution">
    <text evidence="2">The sequence shown here is derived from an EMBL/GenBank/DDBJ whole genome shotgun (WGS) entry which is preliminary data.</text>
</comment>
<evidence type="ECO:0000259" key="1">
    <source>
        <dbReference type="Pfam" id="PF01636"/>
    </source>
</evidence>
<dbReference type="PANTHER" id="PTHR21310:SF15">
    <property type="entry name" value="AMINOGLYCOSIDE PHOSPHOTRANSFERASE DOMAIN-CONTAINING PROTEIN"/>
    <property type="match status" value="1"/>
</dbReference>
<dbReference type="InterPro" id="IPR002575">
    <property type="entry name" value="Aminoglycoside_PTrfase"/>
</dbReference>
<evidence type="ECO:0000313" key="3">
    <source>
        <dbReference type="Proteomes" id="UP000193689"/>
    </source>
</evidence>
<dbReference type="GeneID" id="63769556"/>
<dbReference type="STRING" id="1141098.A0A1Y2EFW3"/>
<organism evidence="2 3">
    <name type="scientific">Pseudomassariella vexata</name>
    <dbReference type="NCBI Taxonomy" id="1141098"/>
    <lineage>
        <taxon>Eukaryota</taxon>
        <taxon>Fungi</taxon>
        <taxon>Dikarya</taxon>
        <taxon>Ascomycota</taxon>
        <taxon>Pezizomycotina</taxon>
        <taxon>Sordariomycetes</taxon>
        <taxon>Xylariomycetidae</taxon>
        <taxon>Amphisphaeriales</taxon>
        <taxon>Pseudomassariaceae</taxon>
        <taxon>Pseudomassariella</taxon>
    </lineage>
</organism>
<name>A0A1Y2EFW3_9PEZI</name>
<sequence>MHQKSRVQNEVGILTLASAAFHHIKPTVVPRVFGWGGTSAAPEHMGWILEESMPGVPLVEAFRSMSLEQKKGILAQMVALLKGLQSYELPESIRGWGGVTFDDNGAIVSAAMTTVGAGPWSSFEDSFRARLKIALAKADKSPHLQGWRPNGVRKRVDAFIEQGLAAQFDGFTSKHDRAIIHADFTTDNLLYDPVTGHITALLDYDFASIMHPAYEFFRSFSGNGGQLTGWLGDTTIQEKESAAIRNAKLSGQFPSPLPAPVPSENGPGLDWELAQAWEDELQKLDAKRPSTMQGVDRVANVDEILGALVPWRLANEDFLRMNADEDTIMALRRIGERQLVSLLDHVGF</sequence>
<accession>A0A1Y2EFW3</accession>